<dbReference type="AlphaFoldDB" id="A0A2N3WVY4"/>
<name>A0A2N3WVY4_9NOCA</name>
<dbReference type="Pfam" id="PF01544">
    <property type="entry name" value="CorA"/>
    <property type="match status" value="1"/>
</dbReference>
<keyword evidence="7 12" id="KW-1133">Transmembrane helix</keyword>
<evidence type="ECO:0000256" key="12">
    <source>
        <dbReference type="SAM" id="Phobius"/>
    </source>
</evidence>
<dbReference type="GO" id="GO:0005886">
    <property type="term" value="C:plasma membrane"/>
    <property type="evidence" value="ECO:0007669"/>
    <property type="project" value="UniProtKB-SubCell"/>
</dbReference>
<comment type="function">
    <text evidence="11">Mediates influx of magnesium ions. Alternates between open and closed states. Activated by low cytoplasmic Mg(2+) levels. Inactive when cytoplasmic Mg(2+) levels are high.</text>
</comment>
<dbReference type="EMBL" id="PJMW01000001">
    <property type="protein sequence ID" value="PKV98037.1"/>
    <property type="molecule type" value="Genomic_DNA"/>
</dbReference>
<dbReference type="Gene3D" id="1.20.58.340">
    <property type="entry name" value="Magnesium transport protein CorA, transmembrane region"/>
    <property type="match status" value="2"/>
</dbReference>
<proteinExistence type="inferred from homology"/>
<gene>
    <name evidence="13" type="ORF">ATK86_0043</name>
</gene>
<evidence type="ECO:0000256" key="8">
    <source>
        <dbReference type="ARBA" id="ARBA00023065"/>
    </source>
</evidence>
<dbReference type="PANTHER" id="PTHR46494:SF1">
    <property type="entry name" value="CORA FAMILY METAL ION TRANSPORTER (EUROFUNG)"/>
    <property type="match status" value="1"/>
</dbReference>
<keyword evidence="8" id="KW-0406">Ion transport</keyword>
<evidence type="ECO:0000256" key="10">
    <source>
        <dbReference type="ARBA" id="ARBA00034269"/>
    </source>
</evidence>
<evidence type="ECO:0000256" key="1">
    <source>
        <dbReference type="ARBA" id="ARBA00004651"/>
    </source>
</evidence>
<dbReference type="GO" id="GO:0015087">
    <property type="term" value="F:cobalt ion transmembrane transporter activity"/>
    <property type="evidence" value="ECO:0007669"/>
    <property type="project" value="TreeGrafter"/>
</dbReference>
<keyword evidence="9 12" id="KW-0472">Membrane</keyword>
<dbReference type="InterPro" id="IPR002523">
    <property type="entry name" value="MgTranspt_CorA/ZnTranspt_ZntB"/>
</dbReference>
<feature type="transmembrane region" description="Helical" evidence="12">
    <location>
        <begin position="352"/>
        <end position="372"/>
    </location>
</feature>
<dbReference type="GO" id="GO:0000287">
    <property type="term" value="F:magnesium ion binding"/>
    <property type="evidence" value="ECO:0007669"/>
    <property type="project" value="TreeGrafter"/>
</dbReference>
<dbReference type="FunFam" id="1.20.58.340:FF:000004">
    <property type="entry name" value="Magnesium transport protein CorA"/>
    <property type="match status" value="1"/>
</dbReference>
<dbReference type="SUPFAM" id="SSF143865">
    <property type="entry name" value="CorA soluble domain-like"/>
    <property type="match status" value="1"/>
</dbReference>
<keyword evidence="14" id="KW-1185">Reference proteome</keyword>
<protein>
    <submittedName>
        <fullName evidence="13">Magnesium transporter</fullName>
    </submittedName>
</protein>
<evidence type="ECO:0000256" key="6">
    <source>
        <dbReference type="ARBA" id="ARBA00022842"/>
    </source>
</evidence>
<comment type="subcellular location">
    <subcellularLocation>
        <location evidence="1">Cell membrane</location>
        <topology evidence="1">Multi-pass membrane protein</topology>
    </subcellularLocation>
</comment>
<dbReference type="InterPro" id="IPR045863">
    <property type="entry name" value="CorA_TM1_TM2"/>
</dbReference>
<keyword evidence="5 12" id="KW-0812">Transmembrane</keyword>
<evidence type="ECO:0000256" key="11">
    <source>
        <dbReference type="ARBA" id="ARBA00045497"/>
    </source>
</evidence>
<evidence type="ECO:0000256" key="3">
    <source>
        <dbReference type="ARBA" id="ARBA00022448"/>
    </source>
</evidence>
<dbReference type="InterPro" id="IPR045861">
    <property type="entry name" value="CorA_cytoplasmic_dom"/>
</dbReference>
<dbReference type="GO" id="GO:0050897">
    <property type="term" value="F:cobalt ion binding"/>
    <property type="evidence" value="ECO:0007669"/>
    <property type="project" value="TreeGrafter"/>
</dbReference>
<sequence>MVHKIFPAGRTLAGTRSHRSISAMVTGTQIRSRRRKDIQVVPKPTVPTARAIVDCAAYVDGARLRGRFTPASALGEIRTRGRGFVWIGLFEPHKNQMDEIAEIFGLHPLAVEDAVNAHQRPKLERYDDTLFTAMRTVAYVEHDMHIVSEIVQTGEIMVFTGPDFVVAVRHGEHSGLARVRHRLEAEPARLALGPAAVLHAITDHVVESYHDVTSAVEYDVESMEEELFTPRTTLPIEAIYQLKREIVELRRAVRPLAGPLQTLAGAQASLPKEVRRYLRDVADHHSGIAERINDLDETLTTLVGAAVAKIAVQQSTDMRKISAFVAILAVPTMIAGIYGMNFDYMPELKQVWGYPAVLATMATICATLIVVFRRIKWL</sequence>
<comment type="catalytic activity">
    <reaction evidence="10">
        <text>Mg(2+)(in) = Mg(2+)(out)</text>
        <dbReference type="Rhea" id="RHEA:29827"/>
        <dbReference type="ChEBI" id="CHEBI:18420"/>
    </reaction>
</comment>
<reference evidence="13 14" key="1">
    <citation type="submission" date="2017-12" db="EMBL/GenBank/DDBJ databases">
        <title>Sequencing the genomes of 1000 Actinobacteria strains.</title>
        <authorList>
            <person name="Klenk H.-P."/>
        </authorList>
    </citation>
    <scope>NUCLEOTIDE SEQUENCE [LARGE SCALE GENOMIC DNA]</scope>
    <source>
        <strain evidence="13 14">DSM 44489</strain>
    </source>
</reference>
<evidence type="ECO:0000256" key="5">
    <source>
        <dbReference type="ARBA" id="ARBA00022692"/>
    </source>
</evidence>
<dbReference type="GO" id="GO:0015095">
    <property type="term" value="F:magnesium ion transmembrane transporter activity"/>
    <property type="evidence" value="ECO:0007669"/>
    <property type="project" value="TreeGrafter"/>
</dbReference>
<dbReference type="Proteomes" id="UP000233766">
    <property type="component" value="Unassembled WGS sequence"/>
</dbReference>
<evidence type="ECO:0000256" key="4">
    <source>
        <dbReference type="ARBA" id="ARBA00022475"/>
    </source>
</evidence>
<organism evidence="13 14">
    <name type="scientific">Nocardia fluminea</name>
    <dbReference type="NCBI Taxonomy" id="134984"/>
    <lineage>
        <taxon>Bacteria</taxon>
        <taxon>Bacillati</taxon>
        <taxon>Actinomycetota</taxon>
        <taxon>Actinomycetes</taxon>
        <taxon>Mycobacteriales</taxon>
        <taxon>Nocardiaceae</taxon>
        <taxon>Nocardia</taxon>
    </lineage>
</organism>
<keyword evidence="6" id="KW-0460">Magnesium</keyword>
<evidence type="ECO:0000313" key="13">
    <source>
        <dbReference type="EMBL" id="PKV98037.1"/>
    </source>
</evidence>
<dbReference type="SUPFAM" id="SSF144083">
    <property type="entry name" value="Magnesium transport protein CorA, transmembrane region"/>
    <property type="match status" value="1"/>
</dbReference>
<accession>A0A2N3WVY4</accession>
<comment type="caution">
    <text evidence="13">The sequence shown here is derived from an EMBL/GenBank/DDBJ whole genome shotgun (WGS) entry which is preliminary data.</text>
</comment>
<evidence type="ECO:0000256" key="2">
    <source>
        <dbReference type="ARBA" id="ARBA00009765"/>
    </source>
</evidence>
<dbReference type="PANTHER" id="PTHR46494">
    <property type="entry name" value="CORA FAMILY METAL ION TRANSPORTER (EUROFUNG)"/>
    <property type="match status" value="1"/>
</dbReference>
<comment type="similarity">
    <text evidence="2">Belongs to the CorA metal ion transporter (MIT) (TC 1.A.35) family.</text>
</comment>
<keyword evidence="4" id="KW-1003">Cell membrane</keyword>
<keyword evidence="3" id="KW-0813">Transport</keyword>
<evidence type="ECO:0000313" key="14">
    <source>
        <dbReference type="Proteomes" id="UP000233766"/>
    </source>
</evidence>
<dbReference type="CDD" id="cd12830">
    <property type="entry name" value="MtCorA-like"/>
    <property type="match status" value="1"/>
</dbReference>
<feature type="transmembrane region" description="Helical" evidence="12">
    <location>
        <begin position="321"/>
        <end position="340"/>
    </location>
</feature>
<dbReference type="Gene3D" id="3.30.460.20">
    <property type="entry name" value="CorA soluble domain-like"/>
    <property type="match status" value="1"/>
</dbReference>
<evidence type="ECO:0000256" key="7">
    <source>
        <dbReference type="ARBA" id="ARBA00022989"/>
    </source>
</evidence>
<evidence type="ECO:0000256" key="9">
    <source>
        <dbReference type="ARBA" id="ARBA00023136"/>
    </source>
</evidence>